<dbReference type="Gene3D" id="3.20.20.70">
    <property type="entry name" value="Aldolase class I"/>
    <property type="match status" value="1"/>
</dbReference>
<keyword evidence="2" id="KW-0665">Pyrimidine biosynthesis</keyword>
<comment type="pathway">
    <text evidence="1">Pyrimidine metabolism; UMP biosynthesis via de novo pathway.</text>
</comment>
<organism evidence="4 5">
    <name type="scientific">Aspergillus mulundensis</name>
    <dbReference type="NCBI Taxonomy" id="1810919"/>
    <lineage>
        <taxon>Eukaryota</taxon>
        <taxon>Fungi</taxon>
        <taxon>Dikarya</taxon>
        <taxon>Ascomycota</taxon>
        <taxon>Pezizomycotina</taxon>
        <taxon>Eurotiomycetes</taxon>
        <taxon>Eurotiomycetidae</taxon>
        <taxon>Eurotiales</taxon>
        <taxon>Aspergillaceae</taxon>
        <taxon>Aspergillus</taxon>
        <taxon>Aspergillus subgen. Nidulantes</taxon>
    </lineage>
</organism>
<dbReference type="STRING" id="1810919.A0A3D8SV47"/>
<accession>A0A3D8SV47</accession>
<dbReference type="Proteomes" id="UP000256690">
    <property type="component" value="Unassembled WGS sequence"/>
</dbReference>
<evidence type="ECO:0000313" key="5">
    <source>
        <dbReference type="Proteomes" id="UP000256690"/>
    </source>
</evidence>
<dbReference type="OrthoDB" id="10263753at2759"/>
<gene>
    <name evidence="4" type="ORF">DSM5745_01968</name>
</gene>
<dbReference type="InterPro" id="IPR013785">
    <property type="entry name" value="Aldolase_TIM"/>
</dbReference>
<dbReference type="PANTHER" id="PTHR19278">
    <property type="entry name" value="OROTATE PHOSPHORIBOSYLTRANSFERASE"/>
    <property type="match status" value="1"/>
</dbReference>
<dbReference type="GO" id="GO:0006222">
    <property type="term" value="P:UMP biosynthetic process"/>
    <property type="evidence" value="ECO:0007669"/>
    <property type="project" value="TreeGrafter"/>
</dbReference>
<proteinExistence type="predicted"/>
<reference evidence="4 5" key="1">
    <citation type="journal article" date="2018" name="IMA Fungus">
        <title>IMA Genome-F 9: Draft genome sequence of Annulohypoxylon stygium, Aspergillus mulundensis, Berkeleyomyces basicola (syn. Thielaviopsis basicola), Ceratocystis smalleyi, two Cercospora beticola strains, Coleophoma cylindrospora, Fusarium fracticaudum, Phialophora cf. hyalina, and Morchella septimelata.</title>
        <authorList>
            <person name="Wingfield B.D."/>
            <person name="Bills G.F."/>
            <person name="Dong Y."/>
            <person name="Huang W."/>
            <person name="Nel W.J."/>
            <person name="Swalarsk-Parry B.S."/>
            <person name="Vaghefi N."/>
            <person name="Wilken P.M."/>
            <person name="An Z."/>
            <person name="de Beer Z.W."/>
            <person name="De Vos L."/>
            <person name="Chen L."/>
            <person name="Duong T.A."/>
            <person name="Gao Y."/>
            <person name="Hammerbacher A."/>
            <person name="Kikkert J.R."/>
            <person name="Li Y."/>
            <person name="Li H."/>
            <person name="Li K."/>
            <person name="Li Q."/>
            <person name="Liu X."/>
            <person name="Ma X."/>
            <person name="Naidoo K."/>
            <person name="Pethybridge S.J."/>
            <person name="Sun J."/>
            <person name="Steenkamp E.T."/>
            <person name="van der Nest M.A."/>
            <person name="van Wyk S."/>
            <person name="Wingfield M.J."/>
            <person name="Xiong C."/>
            <person name="Yue Q."/>
            <person name="Zhang X."/>
        </authorList>
    </citation>
    <scope>NUCLEOTIDE SEQUENCE [LARGE SCALE GENOMIC DNA]</scope>
    <source>
        <strain evidence="4 5">DSM 5745</strain>
    </source>
</reference>
<dbReference type="PANTHER" id="PTHR19278:SF9">
    <property type="entry name" value="URIDINE 5'-MONOPHOSPHATE SYNTHASE"/>
    <property type="match status" value="1"/>
</dbReference>
<evidence type="ECO:0000256" key="3">
    <source>
        <dbReference type="SAM" id="MobiDB-lite"/>
    </source>
</evidence>
<evidence type="ECO:0000256" key="1">
    <source>
        <dbReference type="ARBA" id="ARBA00004725"/>
    </source>
</evidence>
<feature type="region of interest" description="Disordered" evidence="3">
    <location>
        <begin position="389"/>
        <end position="410"/>
    </location>
</feature>
<dbReference type="GO" id="GO:0019856">
    <property type="term" value="P:pyrimidine nucleobase biosynthetic process"/>
    <property type="evidence" value="ECO:0007669"/>
    <property type="project" value="TreeGrafter"/>
</dbReference>
<evidence type="ECO:0000313" key="4">
    <source>
        <dbReference type="EMBL" id="RDW90193.1"/>
    </source>
</evidence>
<evidence type="ECO:0000256" key="2">
    <source>
        <dbReference type="ARBA" id="ARBA00022975"/>
    </source>
</evidence>
<dbReference type="EMBL" id="PVWQ01000002">
    <property type="protein sequence ID" value="RDW90193.1"/>
    <property type="molecule type" value="Genomic_DNA"/>
</dbReference>
<keyword evidence="5" id="KW-1185">Reference proteome</keyword>
<dbReference type="GeneID" id="38112338"/>
<name>A0A3D8SV47_9EURO</name>
<feature type="region of interest" description="Disordered" evidence="3">
    <location>
        <begin position="429"/>
        <end position="460"/>
    </location>
</feature>
<dbReference type="GO" id="GO:0004588">
    <property type="term" value="F:orotate phosphoribosyltransferase activity"/>
    <property type="evidence" value="ECO:0007669"/>
    <property type="project" value="TreeGrafter"/>
</dbReference>
<protein>
    <submittedName>
        <fullName evidence="4">Uncharacterized protein</fullName>
    </submittedName>
</protein>
<dbReference type="AlphaFoldDB" id="A0A3D8SV47"/>
<sequence>MDSPAASAPALPGNRLIAYIQSLAKAKKGLPYGLPVCVAPAHTVTSTDALLRLASLVGPYITILQVQADIIDDWSEDTIRQLTLLAKRYAFLIWEGGRILNATIGVVGRQEAESREVRNTLVDLTRKKYTKGLVKPASWANLSTAWASGVAVNNQAADILIPTLKAAAREAVADAVQTIRTEITADTNSNRPFGGYDSFGAQTNGDSNHQRVPSHYAIEEGDNNNLALPPRKASTISLTQTISQHTEDSTDALNETESYEPEDVWDFGVAPPPAIDTDLPPPPLLARGLLLCLPSATDTPFTPEYRQSTVAAAYANQDFVLGFICGEPWHLVSQSEDEILGFDALMDSLPTAEQDQLAHDLDGIDDNPSQPLALLSVIPHKLVSANDQQLDEATPTTAETPEPPPDSLNPLAYRLYSLVRQSVRARDAYASQRAAATPKQETKTSQRRPNILHIPLVSLP</sequence>
<comment type="caution">
    <text evidence="4">The sequence shown here is derived from an EMBL/GenBank/DDBJ whole genome shotgun (WGS) entry which is preliminary data.</text>
</comment>
<dbReference type="RefSeq" id="XP_026607147.1">
    <property type="nucleotide sequence ID" value="XM_026743984.1"/>
</dbReference>